<feature type="non-terminal residue" evidence="1">
    <location>
        <position position="1"/>
    </location>
</feature>
<evidence type="ECO:0000313" key="2">
    <source>
        <dbReference type="Proteomes" id="UP000738359"/>
    </source>
</evidence>
<dbReference type="EMBL" id="JAAAHY010002186">
    <property type="protein sequence ID" value="KAF9945111.1"/>
    <property type="molecule type" value="Genomic_DNA"/>
</dbReference>
<name>A0A9P6LVQ7_MORAP</name>
<proteinExistence type="predicted"/>
<dbReference type="Proteomes" id="UP000738359">
    <property type="component" value="Unassembled WGS sequence"/>
</dbReference>
<keyword evidence="2" id="KW-1185">Reference proteome</keyword>
<protein>
    <submittedName>
        <fullName evidence="1">Uncharacterized protein</fullName>
    </submittedName>
</protein>
<comment type="caution">
    <text evidence="1">The sequence shown here is derived from an EMBL/GenBank/DDBJ whole genome shotgun (WGS) entry which is preliminary data.</text>
</comment>
<sequence>MGTATASRSDKGLTAGRQMRPVSIKSCDGFEATLNTGSLRAGWYWAVFCVSLEGVPEGALNNIALDFTRTPLKKGTALAKTRLLETEASSADRDHPESNLTMSIKVVTAPEHGQDVSFELHYFELTRLGFIAEDRVLWGKGKPEQLISIETRDSEVYQTPIAIEAYDFSDNGKLAVTVYFTFTHKAATPESLALAATGAPALHEGIYLAAAGALASHEALVAADASIPPVAVGAYANGVLVAENARIPIAVRATNTLTGTNASPTTNTTCAIIIGANNTTGPDADAV</sequence>
<organism evidence="1 2">
    <name type="scientific">Mortierella alpina</name>
    <name type="common">Oleaginous fungus</name>
    <name type="synonym">Mortierella renispora</name>
    <dbReference type="NCBI Taxonomy" id="64518"/>
    <lineage>
        <taxon>Eukaryota</taxon>
        <taxon>Fungi</taxon>
        <taxon>Fungi incertae sedis</taxon>
        <taxon>Mucoromycota</taxon>
        <taxon>Mortierellomycotina</taxon>
        <taxon>Mortierellomycetes</taxon>
        <taxon>Mortierellales</taxon>
        <taxon>Mortierellaceae</taxon>
        <taxon>Mortierella</taxon>
    </lineage>
</organism>
<accession>A0A9P6LVQ7</accession>
<evidence type="ECO:0000313" key="1">
    <source>
        <dbReference type="EMBL" id="KAF9945111.1"/>
    </source>
</evidence>
<dbReference type="AlphaFoldDB" id="A0A9P6LVQ7"/>
<dbReference type="OrthoDB" id="10653179at2759"/>
<gene>
    <name evidence="1" type="ORF">BGZ70_004035</name>
</gene>
<reference evidence="1" key="1">
    <citation type="journal article" date="2020" name="Fungal Divers.">
        <title>Resolving the Mortierellaceae phylogeny through synthesis of multi-gene phylogenetics and phylogenomics.</title>
        <authorList>
            <person name="Vandepol N."/>
            <person name="Liber J."/>
            <person name="Desiro A."/>
            <person name="Na H."/>
            <person name="Kennedy M."/>
            <person name="Barry K."/>
            <person name="Grigoriev I.V."/>
            <person name="Miller A.N."/>
            <person name="O'Donnell K."/>
            <person name="Stajich J.E."/>
            <person name="Bonito G."/>
        </authorList>
    </citation>
    <scope>NUCLEOTIDE SEQUENCE</scope>
    <source>
        <strain evidence="1">CK1249</strain>
    </source>
</reference>